<gene>
    <name evidence="1" type="ORF">AB4Y32_00985</name>
</gene>
<dbReference type="EMBL" id="JBFRCH010000001">
    <property type="protein sequence ID" value="MEX3930386.1"/>
    <property type="molecule type" value="Genomic_DNA"/>
</dbReference>
<evidence type="ECO:0000313" key="2">
    <source>
        <dbReference type="Proteomes" id="UP001558850"/>
    </source>
</evidence>
<name>A0ACC6TSQ6_9BURK</name>
<organism evidence="1 2">
    <name type="scientific">Paraburkholderia phymatum</name>
    <dbReference type="NCBI Taxonomy" id="148447"/>
    <lineage>
        <taxon>Bacteria</taxon>
        <taxon>Pseudomonadati</taxon>
        <taxon>Pseudomonadota</taxon>
        <taxon>Betaproteobacteria</taxon>
        <taxon>Burkholderiales</taxon>
        <taxon>Burkholderiaceae</taxon>
        <taxon>Paraburkholderia</taxon>
    </lineage>
</organism>
<protein>
    <submittedName>
        <fullName evidence="1">Uncharacterized protein</fullName>
    </submittedName>
</protein>
<proteinExistence type="predicted"/>
<sequence>MTPATLLEELLRYRQAGPSRTANLAALTHDDICRRVEDQIELMLGSFSKYQHISHMVQGPRDQGVDVLLKSVDQEDSPERYVALQIKSYNEIADKTNDLSKDLKSGYFNANDRYDCRLDRYYVLLAGDSRKHAKRLAAITNELAKTENIRVINPRYLLTFIEMPQSTIEAVVDRHLSEDDYVRKEARYEAAGYTAAELYFILACVCWVLENSSDMLPEDFYRQDARMMELAEIYGSEAMDECIQRFSDSDLEVHAEPSSTRLRIEHFPAIRALYYDLQVRYDESPVDLFNHLFQFLNEDFEDEEDDDE</sequence>
<accession>A0ACC6TSQ6</accession>
<dbReference type="Proteomes" id="UP001558850">
    <property type="component" value="Unassembled WGS sequence"/>
</dbReference>
<reference evidence="1" key="1">
    <citation type="submission" date="2024-07" db="EMBL/GenBank/DDBJ databases">
        <title>A survey of Mimosa microsymbionts across Brazilian biomes reveals a high diversity of Paraburkholderia nodulating endemic species, but also that Cupriavidus is common as a symbiont of widespread species.</title>
        <authorList>
            <person name="Rouws L."/>
            <person name="Barauna A."/>
            <person name="Beukes C."/>
            <person name="Rouws J.R.C."/>
            <person name="De Faria S.M."/>
            <person name="Gross E."/>
            <person name="Bueno Dos Reis Junior F."/>
            <person name="Simon M.F."/>
            <person name="Maluk M."/>
            <person name="Odee D.W."/>
            <person name="Kenicer G."/>
            <person name="Young J.P.W."/>
            <person name="Reis V.M."/>
            <person name="Zilli J."/>
            <person name="James E.K."/>
        </authorList>
    </citation>
    <scope>NUCLEOTIDE SEQUENCE</scope>
    <source>
        <strain evidence="1">EG181B</strain>
    </source>
</reference>
<comment type="caution">
    <text evidence="1">The sequence shown here is derived from an EMBL/GenBank/DDBJ whole genome shotgun (WGS) entry which is preliminary data.</text>
</comment>
<keyword evidence="2" id="KW-1185">Reference proteome</keyword>
<evidence type="ECO:0000313" key="1">
    <source>
        <dbReference type="EMBL" id="MEX3930386.1"/>
    </source>
</evidence>